<evidence type="ECO:0000313" key="2">
    <source>
        <dbReference type="EMBL" id="SFM63925.1"/>
    </source>
</evidence>
<reference evidence="2 3" key="1">
    <citation type="submission" date="2016-10" db="EMBL/GenBank/DDBJ databases">
        <authorList>
            <person name="de Groot N.N."/>
        </authorList>
    </citation>
    <scope>NUCLEOTIDE SEQUENCE [LARGE SCALE GENOMIC DNA]</scope>
    <source>
        <strain evidence="2 3">DSM 9990</strain>
    </source>
</reference>
<evidence type="ECO:0000313" key="3">
    <source>
        <dbReference type="Proteomes" id="UP000199611"/>
    </source>
</evidence>
<keyword evidence="1" id="KW-0812">Transmembrane</keyword>
<dbReference type="RefSeq" id="WP_093393895.1">
    <property type="nucleotide sequence ID" value="NZ_FOUU01000002.1"/>
</dbReference>
<name>A0A1I4SHH1_9BACT</name>
<dbReference type="AlphaFoldDB" id="A0A1I4SHH1"/>
<dbReference type="Proteomes" id="UP000199611">
    <property type="component" value="Unassembled WGS sequence"/>
</dbReference>
<keyword evidence="3" id="KW-1185">Reference proteome</keyword>
<sequence>MKLSRDVVGIPVIVTVALMGVMILISLGILADRAIRNAVIEQFNGQQMILADVATKSIAEKFSRLTQQLSPSTNPVGEREDLKSWGVLEVALLDCATGSFQVRSPSLELRSGPATPPGRHGSM</sequence>
<gene>
    <name evidence="2" type="ORF">SAMN05660836_00968</name>
</gene>
<keyword evidence="1" id="KW-0472">Membrane</keyword>
<proteinExistence type="predicted"/>
<dbReference type="EMBL" id="FOUU01000002">
    <property type="protein sequence ID" value="SFM63925.1"/>
    <property type="molecule type" value="Genomic_DNA"/>
</dbReference>
<evidence type="ECO:0000256" key="1">
    <source>
        <dbReference type="SAM" id="Phobius"/>
    </source>
</evidence>
<feature type="transmembrane region" description="Helical" evidence="1">
    <location>
        <begin position="7"/>
        <end position="31"/>
    </location>
</feature>
<protein>
    <submittedName>
        <fullName evidence="2">Uncharacterized protein</fullName>
    </submittedName>
</protein>
<dbReference type="STRING" id="39841.SAMN05660836_00968"/>
<organism evidence="2 3">
    <name type="scientific">Thermodesulforhabdus norvegica</name>
    <dbReference type="NCBI Taxonomy" id="39841"/>
    <lineage>
        <taxon>Bacteria</taxon>
        <taxon>Pseudomonadati</taxon>
        <taxon>Thermodesulfobacteriota</taxon>
        <taxon>Syntrophobacteria</taxon>
        <taxon>Syntrophobacterales</taxon>
        <taxon>Thermodesulforhabdaceae</taxon>
        <taxon>Thermodesulforhabdus</taxon>
    </lineage>
</organism>
<accession>A0A1I4SHH1</accession>
<keyword evidence="1" id="KW-1133">Transmembrane helix</keyword>